<gene>
    <name evidence="1" type="ORF">UY72_C0034G0013</name>
</gene>
<sequence length="247" mass="28297">MSLVRAKKFILNHDAYVEFPSEELATSFLPHAALIRSAGSNVAQIYRRCVQEEESIERCLIRQVHTINNPDPFLAWCMRALFAAKFTEQHAKAENGNNSFSVQRLHVLTQRFMVQCLLFADQSIHSQLIGSANSLYIINQDSWECGMAGARAVMQVLVHMARPNRLFFFPRIDEDTQWKIDLIILEVTGNGICCQVKGTKSIDGEIHITELKEPPNDDYLSRFYYGTQQFNYRYGLSLQPVVFTVGW</sequence>
<name>A0A0G1XFR6_9BACT</name>
<evidence type="ECO:0000313" key="2">
    <source>
        <dbReference type="Proteomes" id="UP000034846"/>
    </source>
</evidence>
<reference evidence="1 2" key="1">
    <citation type="journal article" date="2015" name="Nature">
        <title>rRNA introns, odd ribosomes, and small enigmatic genomes across a large radiation of phyla.</title>
        <authorList>
            <person name="Brown C.T."/>
            <person name="Hug L.A."/>
            <person name="Thomas B.C."/>
            <person name="Sharon I."/>
            <person name="Castelle C.J."/>
            <person name="Singh A."/>
            <person name="Wilkins M.J."/>
            <person name="Williams K.H."/>
            <person name="Banfield J.F."/>
        </authorList>
    </citation>
    <scope>NUCLEOTIDE SEQUENCE [LARGE SCALE GENOMIC DNA]</scope>
</reference>
<organism evidence="1 2">
    <name type="scientific">Candidatus Uhrbacteria bacterium GW2011_GWD2_52_7</name>
    <dbReference type="NCBI Taxonomy" id="1618989"/>
    <lineage>
        <taxon>Bacteria</taxon>
        <taxon>Candidatus Uhriibacteriota</taxon>
    </lineage>
</organism>
<comment type="caution">
    <text evidence="1">The sequence shown here is derived from an EMBL/GenBank/DDBJ whole genome shotgun (WGS) entry which is preliminary data.</text>
</comment>
<protein>
    <submittedName>
        <fullName evidence="1">Uncharacterized protein</fullName>
    </submittedName>
</protein>
<dbReference type="AlphaFoldDB" id="A0A0G1XFR6"/>
<evidence type="ECO:0000313" key="1">
    <source>
        <dbReference type="EMBL" id="KKW29760.1"/>
    </source>
</evidence>
<accession>A0A0G1XFR6</accession>
<proteinExistence type="predicted"/>
<dbReference type="Proteomes" id="UP000034846">
    <property type="component" value="Unassembled WGS sequence"/>
</dbReference>
<dbReference type="EMBL" id="LCRD01000034">
    <property type="protein sequence ID" value="KKW29760.1"/>
    <property type="molecule type" value="Genomic_DNA"/>
</dbReference>